<keyword evidence="3" id="KW-1185">Reference proteome</keyword>
<dbReference type="AlphaFoldDB" id="A0A176W867"/>
<feature type="compositionally biased region" description="Basic and acidic residues" evidence="1">
    <location>
        <begin position="1"/>
        <end position="14"/>
    </location>
</feature>
<evidence type="ECO:0000313" key="2">
    <source>
        <dbReference type="EMBL" id="OAE29194.1"/>
    </source>
</evidence>
<reference evidence="2" key="1">
    <citation type="submission" date="2016-03" db="EMBL/GenBank/DDBJ databases">
        <title>Mechanisms controlling the formation of the plant cell surface in tip-growing cells are functionally conserved among land plants.</title>
        <authorList>
            <person name="Honkanen S."/>
            <person name="Jones V.A."/>
            <person name="Morieri G."/>
            <person name="Champion C."/>
            <person name="Hetherington A.J."/>
            <person name="Kelly S."/>
            <person name="Saint-Marcoux D."/>
            <person name="Proust H."/>
            <person name="Prescott H."/>
            <person name="Dolan L."/>
        </authorList>
    </citation>
    <scope>NUCLEOTIDE SEQUENCE [LARGE SCALE GENOMIC DNA]</scope>
    <source>
        <tissue evidence="2">Whole gametophyte</tissue>
    </source>
</reference>
<accession>A0A176W867</accession>
<feature type="region of interest" description="Disordered" evidence="1">
    <location>
        <begin position="1"/>
        <end position="139"/>
    </location>
</feature>
<dbReference type="EMBL" id="LVLJ01001507">
    <property type="protein sequence ID" value="OAE29194.1"/>
    <property type="molecule type" value="Genomic_DNA"/>
</dbReference>
<comment type="caution">
    <text evidence="2">The sequence shown here is derived from an EMBL/GenBank/DDBJ whole genome shotgun (WGS) entry which is preliminary data.</text>
</comment>
<name>A0A176W867_MARPO</name>
<organism evidence="2 3">
    <name type="scientific">Marchantia polymorpha subsp. ruderalis</name>
    <dbReference type="NCBI Taxonomy" id="1480154"/>
    <lineage>
        <taxon>Eukaryota</taxon>
        <taxon>Viridiplantae</taxon>
        <taxon>Streptophyta</taxon>
        <taxon>Embryophyta</taxon>
        <taxon>Marchantiophyta</taxon>
        <taxon>Marchantiopsida</taxon>
        <taxon>Marchantiidae</taxon>
        <taxon>Marchantiales</taxon>
        <taxon>Marchantiaceae</taxon>
        <taxon>Marchantia</taxon>
    </lineage>
</organism>
<gene>
    <name evidence="2" type="ORF">AXG93_2789s1040</name>
</gene>
<proteinExistence type="predicted"/>
<feature type="compositionally biased region" description="Basic and acidic residues" evidence="1">
    <location>
        <begin position="97"/>
        <end position="139"/>
    </location>
</feature>
<dbReference type="Proteomes" id="UP000077202">
    <property type="component" value="Unassembled WGS sequence"/>
</dbReference>
<evidence type="ECO:0000256" key="1">
    <source>
        <dbReference type="SAM" id="MobiDB-lite"/>
    </source>
</evidence>
<evidence type="ECO:0000313" key="3">
    <source>
        <dbReference type="Proteomes" id="UP000077202"/>
    </source>
</evidence>
<sequence length="139" mass="15970">MATVHRIDRLESGKRKASNQWYSPVHRAQPVRSSGTGDKHRLSAPTRTAQNRAERYTTEAGSGARTRPFRWLLCLTPTATPSVRPEDGKSDPGWAEQRSRAEDEGGRQGKAREEWRVSQRRDETTRTEREERRGEARRD</sequence>
<protein>
    <submittedName>
        <fullName evidence="2">Uncharacterized protein</fullName>
    </submittedName>
</protein>